<sequence>MRYQRRVAAVGLIAASALVLGACGSDENAGGGGVTAVEGVQCGGKPDLRSSGSSAQNNAMTRFVATYQQTCQGQTLNYTPSGSGAGRNEFLGGQTDFAGSDSALKDGDETNRAQQRCASPAWNLPLVFGPVAVAYNVAGVTDLVLDGTTTARIFNGQITTWNDPAIAALNPGKALPAAPIVVNFRSDESGTTENFQKYLVAASNGAYGKEAAQTFNGGVGAGARGSQGVADATKNTPNSITYVEASFAQRGGLAMAQIINAGGGAPVALSPESVGAAINNVQVSGQGNDLKLDLNSLYQASAPGAYPIALATYEIVCSNYADDQTASAVRAFLQTALSPNAQQALPEAGYVPLPDQFKQRLTTAVNAIQ</sequence>
<name>A0A4R6UYU7_9PSEU</name>
<keyword evidence="3 4" id="KW-0592">Phosphate transport</keyword>
<dbReference type="PIRSF" id="PIRSF002756">
    <property type="entry name" value="PstS"/>
    <property type="match status" value="1"/>
</dbReference>
<dbReference type="GO" id="GO:0043190">
    <property type="term" value="C:ATP-binding cassette (ABC) transporter complex"/>
    <property type="evidence" value="ECO:0007669"/>
    <property type="project" value="InterPro"/>
</dbReference>
<organism evidence="8 9">
    <name type="scientific">Actinomycetospora succinea</name>
    <dbReference type="NCBI Taxonomy" id="663603"/>
    <lineage>
        <taxon>Bacteria</taxon>
        <taxon>Bacillati</taxon>
        <taxon>Actinomycetota</taxon>
        <taxon>Actinomycetes</taxon>
        <taxon>Pseudonocardiales</taxon>
        <taxon>Pseudonocardiaceae</taxon>
        <taxon>Actinomycetospora</taxon>
    </lineage>
</organism>
<dbReference type="Proteomes" id="UP000295705">
    <property type="component" value="Unassembled WGS sequence"/>
</dbReference>
<keyword evidence="2 4" id="KW-0813">Transport</keyword>
<dbReference type="GO" id="GO:0035435">
    <property type="term" value="P:phosphate ion transmembrane transport"/>
    <property type="evidence" value="ECO:0007669"/>
    <property type="project" value="InterPro"/>
</dbReference>
<evidence type="ECO:0000256" key="1">
    <source>
        <dbReference type="ARBA" id="ARBA00008725"/>
    </source>
</evidence>
<dbReference type="InterPro" id="IPR024370">
    <property type="entry name" value="PBP_domain"/>
</dbReference>
<evidence type="ECO:0000256" key="6">
    <source>
        <dbReference type="SAM" id="SignalP"/>
    </source>
</evidence>
<protein>
    <recommendedName>
        <fullName evidence="4">Phosphate-binding protein</fullName>
    </recommendedName>
</protein>
<dbReference type="RefSeq" id="WP_133828458.1">
    <property type="nucleotide sequence ID" value="NZ_BAABHR010000044.1"/>
</dbReference>
<dbReference type="CDD" id="cd13565">
    <property type="entry name" value="PBP2_PstS"/>
    <property type="match status" value="1"/>
</dbReference>
<reference evidence="8 9" key="1">
    <citation type="submission" date="2019-03" db="EMBL/GenBank/DDBJ databases">
        <title>Genomic Encyclopedia of Type Strains, Phase IV (KMG-IV): sequencing the most valuable type-strain genomes for metagenomic binning, comparative biology and taxonomic classification.</title>
        <authorList>
            <person name="Goeker M."/>
        </authorList>
    </citation>
    <scope>NUCLEOTIDE SEQUENCE [LARGE SCALE GENOMIC DNA]</scope>
    <source>
        <strain evidence="8 9">DSM 45775</strain>
    </source>
</reference>
<comment type="similarity">
    <text evidence="1 4">Belongs to the PstS family.</text>
</comment>
<feature type="binding site" evidence="5">
    <location>
        <position position="83"/>
    </location>
    <ligand>
        <name>phosphate</name>
        <dbReference type="ChEBI" id="CHEBI:43474"/>
    </ligand>
</feature>
<evidence type="ECO:0000256" key="2">
    <source>
        <dbReference type="ARBA" id="ARBA00022448"/>
    </source>
</evidence>
<dbReference type="NCBIfam" id="TIGR00975">
    <property type="entry name" value="3a0107s03"/>
    <property type="match status" value="1"/>
</dbReference>
<dbReference type="OrthoDB" id="9801510at2"/>
<evidence type="ECO:0000259" key="7">
    <source>
        <dbReference type="Pfam" id="PF12849"/>
    </source>
</evidence>
<feature type="domain" description="PBP" evidence="7">
    <location>
        <begin position="47"/>
        <end position="338"/>
    </location>
</feature>
<feature type="binding site" evidence="5">
    <location>
        <begin position="53"/>
        <end position="55"/>
    </location>
    <ligand>
        <name>phosphate</name>
        <dbReference type="ChEBI" id="CHEBI:43474"/>
    </ligand>
</feature>
<keyword evidence="9" id="KW-1185">Reference proteome</keyword>
<keyword evidence="6" id="KW-0732">Signal</keyword>
<feature type="binding site" evidence="5">
    <location>
        <position position="101"/>
    </location>
    <ligand>
        <name>phosphate</name>
        <dbReference type="ChEBI" id="CHEBI:43474"/>
    </ligand>
</feature>
<proteinExistence type="inferred from homology"/>
<evidence type="ECO:0000313" key="8">
    <source>
        <dbReference type="EMBL" id="TDQ52712.1"/>
    </source>
</evidence>
<dbReference type="InterPro" id="IPR050962">
    <property type="entry name" value="Phosphate-bind_PstS"/>
</dbReference>
<evidence type="ECO:0000313" key="9">
    <source>
        <dbReference type="Proteomes" id="UP000295705"/>
    </source>
</evidence>
<dbReference type="InterPro" id="IPR005673">
    <property type="entry name" value="ABC_phos-bd_PstS"/>
</dbReference>
<gene>
    <name evidence="8" type="ORF">EV188_10788</name>
</gene>
<evidence type="ECO:0000256" key="4">
    <source>
        <dbReference type="PIRNR" id="PIRNR002756"/>
    </source>
</evidence>
<feature type="signal peptide" evidence="6">
    <location>
        <begin position="1"/>
        <end position="21"/>
    </location>
</feature>
<feature type="chain" id="PRO_5038808625" description="Phosphate-binding protein" evidence="6">
    <location>
        <begin position="22"/>
        <end position="369"/>
    </location>
</feature>
<comment type="caution">
    <text evidence="8">The sequence shown here is derived from an EMBL/GenBank/DDBJ whole genome shotgun (WGS) entry which is preliminary data.</text>
</comment>
<accession>A0A4R6UYU7</accession>
<dbReference type="AlphaFoldDB" id="A0A4R6UYU7"/>
<dbReference type="PANTHER" id="PTHR42996">
    <property type="entry name" value="PHOSPHATE-BINDING PROTEIN PSTS"/>
    <property type="match status" value="1"/>
</dbReference>
<dbReference type="SUPFAM" id="SSF53850">
    <property type="entry name" value="Periplasmic binding protein-like II"/>
    <property type="match status" value="1"/>
</dbReference>
<feature type="binding site" evidence="5">
    <location>
        <begin position="189"/>
        <end position="191"/>
    </location>
    <ligand>
        <name>phosphate</name>
        <dbReference type="ChEBI" id="CHEBI:43474"/>
    </ligand>
</feature>
<dbReference type="PANTHER" id="PTHR42996:SF1">
    <property type="entry name" value="PHOSPHATE-BINDING PROTEIN PSTS"/>
    <property type="match status" value="1"/>
</dbReference>
<dbReference type="GO" id="GO:0042301">
    <property type="term" value="F:phosphate ion binding"/>
    <property type="evidence" value="ECO:0007669"/>
    <property type="project" value="InterPro"/>
</dbReference>
<evidence type="ECO:0000256" key="5">
    <source>
        <dbReference type="PIRSR" id="PIRSR002756-1"/>
    </source>
</evidence>
<evidence type="ECO:0000256" key="3">
    <source>
        <dbReference type="ARBA" id="ARBA00022592"/>
    </source>
</evidence>
<dbReference type="EMBL" id="SNYO01000007">
    <property type="protein sequence ID" value="TDQ52712.1"/>
    <property type="molecule type" value="Genomic_DNA"/>
</dbReference>
<dbReference type="Pfam" id="PF12849">
    <property type="entry name" value="PBP_like_2"/>
    <property type="match status" value="1"/>
</dbReference>
<dbReference type="Gene3D" id="3.40.190.10">
    <property type="entry name" value="Periplasmic binding protein-like II"/>
    <property type="match status" value="2"/>
</dbReference>
<dbReference type="PROSITE" id="PS51257">
    <property type="entry name" value="PROKAR_LIPOPROTEIN"/>
    <property type="match status" value="1"/>
</dbReference>